<evidence type="ECO:0000313" key="2">
    <source>
        <dbReference type="EMBL" id="MBB5159221.1"/>
    </source>
</evidence>
<feature type="domain" description="Gingipain" evidence="1">
    <location>
        <begin position="270"/>
        <end position="376"/>
    </location>
</feature>
<proteinExistence type="predicted"/>
<dbReference type="EMBL" id="JACHIW010000002">
    <property type="protein sequence ID" value="MBB5159221.1"/>
    <property type="molecule type" value="Genomic_DNA"/>
</dbReference>
<dbReference type="Pfam" id="PF01364">
    <property type="entry name" value="Peptidase_C25"/>
    <property type="match status" value="1"/>
</dbReference>
<protein>
    <recommendedName>
        <fullName evidence="1">Gingipain domain-containing protein</fullName>
    </recommendedName>
</protein>
<evidence type="ECO:0000313" key="3">
    <source>
        <dbReference type="Proteomes" id="UP000584374"/>
    </source>
</evidence>
<dbReference type="AlphaFoldDB" id="A0A840QGJ5"/>
<dbReference type="InterPro" id="IPR001769">
    <property type="entry name" value="Gingipain"/>
</dbReference>
<reference evidence="2 3" key="1">
    <citation type="submission" date="2020-08" db="EMBL/GenBank/DDBJ databases">
        <title>Sequencing the genomes of 1000 actinobacteria strains.</title>
        <authorList>
            <person name="Klenk H.-P."/>
        </authorList>
    </citation>
    <scope>NUCLEOTIDE SEQUENCE [LARGE SCALE GENOMIC DNA]</scope>
    <source>
        <strain evidence="2 3">DSM 45584</strain>
    </source>
</reference>
<name>A0A840QGJ5_9PSEU</name>
<sequence length="504" mass="54733">MGNVVKLVVTNNSVLLKKYKESGLKVVQNELENLIKADEKRGITTTVVDMSNKQEMDKYKAPVVTDSTDDKQNKDAVDAVFTFSKPAYLMILGSYDVVPHVELTNPVYNSKEGDTDRWVPSDLPYACETSYAAGGKDPAKYTSASRVVGRLPDITESSDSSYLVSLIKGAASAAPLEKSTEYFGLSTEKWEGSSTKNAAQIFGSSDKVNLVPPKGSPWEKAALVPVNHFVNCHGAAKDPQWYGQSKDYPYHYPVALKAGDIDQGITKGAIVTAECCYGALLYSPDASTRMAICNTYLFQGASMVLGSTTIAYGPSASCDWADLIVQYAFQEVLNGQSTGYATLKTRQDYVKNKPHLDGIDLKTLAQFILLGDPSLKPVKPPQKVAEADMHAAVTERRREAQLIATTLEQSVSVPVPIPDSERSSELEARLREIGENHGLSSLTISSFAGVWTGDRDVLEAVGQPPRIHLLHGQRDPDAPVHTGVIVIVREQEGTVVSVDEAEAR</sequence>
<keyword evidence="3" id="KW-1185">Reference proteome</keyword>
<gene>
    <name evidence="2" type="ORF">BJ970_006820</name>
</gene>
<dbReference type="Gene3D" id="3.40.50.1460">
    <property type="match status" value="1"/>
</dbReference>
<dbReference type="Proteomes" id="UP000584374">
    <property type="component" value="Unassembled WGS sequence"/>
</dbReference>
<comment type="caution">
    <text evidence="2">The sequence shown here is derived from an EMBL/GenBank/DDBJ whole genome shotgun (WGS) entry which is preliminary data.</text>
</comment>
<dbReference type="RefSeq" id="WP_184731497.1">
    <property type="nucleotide sequence ID" value="NZ_JACHIW010000002.1"/>
</dbReference>
<evidence type="ECO:0000259" key="1">
    <source>
        <dbReference type="Pfam" id="PF01364"/>
    </source>
</evidence>
<organism evidence="2 3">
    <name type="scientific">Saccharopolyspora phatthalungensis</name>
    <dbReference type="NCBI Taxonomy" id="664693"/>
    <lineage>
        <taxon>Bacteria</taxon>
        <taxon>Bacillati</taxon>
        <taxon>Actinomycetota</taxon>
        <taxon>Actinomycetes</taxon>
        <taxon>Pseudonocardiales</taxon>
        <taxon>Pseudonocardiaceae</taxon>
        <taxon>Saccharopolyspora</taxon>
    </lineage>
</organism>
<accession>A0A840QGJ5</accession>